<dbReference type="AlphaFoldDB" id="A0A9N7V4V4"/>
<organism evidence="1 2">
    <name type="scientific">Pleuronectes platessa</name>
    <name type="common">European plaice</name>
    <dbReference type="NCBI Taxonomy" id="8262"/>
    <lineage>
        <taxon>Eukaryota</taxon>
        <taxon>Metazoa</taxon>
        <taxon>Chordata</taxon>
        <taxon>Craniata</taxon>
        <taxon>Vertebrata</taxon>
        <taxon>Euteleostomi</taxon>
        <taxon>Actinopterygii</taxon>
        <taxon>Neopterygii</taxon>
        <taxon>Teleostei</taxon>
        <taxon>Neoteleostei</taxon>
        <taxon>Acanthomorphata</taxon>
        <taxon>Carangaria</taxon>
        <taxon>Pleuronectiformes</taxon>
        <taxon>Pleuronectoidei</taxon>
        <taxon>Pleuronectidae</taxon>
        <taxon>Pleuronectes</taxon>
    </lineage>
</organism>
<accession>A0A9N7V4V4</accession>
<evidence type="ECO:0000313" key="2">
    <source>
        <dbReference type="Proteomes" id="UP001153269"/>
    </source>
</evidence>
<reference evidence="1" key="1">
    <citation type="submission" date="2020-03" db="EMBL/GenBank/DDBJ databases">
        <authorList>
            <person name="Weist P."/>
        </authorList>
    </citation>
    <scope>NUCLEOTIDE SEQUENCE</scope>
</reference>
<dbReference type="EMBL" id="CADEAL010002946">
    <property type="protein sequence ID" value="CAB1442874.1"/>
    <property type="molecule type" value="Genomic_DNA"/>
</dbReference>
<comment type="caution">
    <text evidence="1">The sequence shown here is derived from an EMBL/GenBank/DDBJ whole genome shotgun (WGS) entry which is preliminary data.</text>
</comment>
<proteinExistence type="predicted"/>
<keyword evidence="2" id="KW-1185">Reference proteome</keyword>
<dbReference type="Proteomes" id="UP001153269">
    <property type="component" value="Unassembled WGS sequence"/>
</dbReference>
<protein>
    <submittedName>
        <fullName evidence="1">Uncharacterized protein</fullName>
    </submittedName>
</protein>
<evidence type="ECO:0000313" key="1">
    <source>
        <dbReference type="EMBL" id="CAB1442874.1"/>
    </source>
</evidence>
<sequence length="142" mass="15225">MTIFAGPERRRVEAAGGQEVSRAERWPFSPDMSDQQTVFGLASLWHLVDESCSSVSPIRQQVRAPVTAALQEEAHQISLTDVSDVDRYNFSLATQPGFDAACFCLPNGSGGGAQASPAGLAGCHECSRNPTKSMQTQSCFLC</sequence>
<name>A0A9N7V4V4_PLEPL</name>
<gene>
    <name evidence="1" type="ORF">PLEPLA_LOCUS30593</name>
</gene>